<gene>
    <name evidence="13" type="ORF">QJ043_07840</name>
</gene>
<keyword evidence="2" id="KW-0645">Protease</keyword>
<feature type="transmembrane region" description="Helical" evidence="10">
    <location>
        <begin position="16"/>
        <end position="37"/>
    </location>
</feature>
<accession>A0ABT6ZNA1</accession>
<evidence type="ECO:0000256" key="8">
    <source>
        <dbReference type="ARBA" id="ARBA00049902"/>
    </source>
</evidence>
<keyword evidence="3" id="KW-0328">Glycosyltransferase</keyword>
<evidence type="ECO:0000256" key="10">
    <source>
        <dbReference type="SAM" id="Phobius"/>
    </source>
</evidence>
<evidence type="ECO:0000256" key="7">
    <source>
        <dbReference type="ARBA" id="ARBA00034000"/>
    </source>
</evidence>
<feature type="domain" description="Glycosyl transferase family 51" evidence="12">
    <location>
        <begin position="72"/>
        <end position="247"/>
    </location>
</feature>
<keyword evidence="14" id="KW-1185">Reference proteome</keyword>
<dbReference type="RefSeq" id="WP_283713115.1">
    <property type="nucleotide sequence ID" value="NZ_JASJEW010000002.1"/>
</dbReference>
<sequence length="759" mass="79603">MGIRTRRAHRHSRTHIVGFGIAGVFGFLALLVIALAVSMGSIVDSWLKDLPDYDSADAYLVSEPTTVFDANGTVIAEYYAENRRAVELDEISPYVVSGTVDTEDIRFYQHNGVDPQGMIRAVLVNVAGGHEGASTITQQLVRNTVLSAEQFEDTIQRKVREAYIAIQMEKKYSKDQILDMYLNTIYYGSGAYGIEAAAKTYFNKDAKDLTLAESALLVGIPNSPSLYDPTVNPDASVQRRNLVLNRMLTAGDIDQAEYDQAVNTPLELNRGSNVMDSTGTYPYWTQYIKNLLSEDFSSDTVLKGGLKVYTTLDPGAQSAAETAVTDQLNAIGQDGLNAALVAIDPSTGYIKAMVGGRDYNTLQMNLAVDAARQPGSSFKMFTLVAALSQGMNPNVQIDCNSPLRVSSNWIVKNYGGASYGTLTLQQATMRSSNTGYVQVAEAVGPANIVKTAKSMGITADLPAYDSITLGTIGVPVVQMAEAYSVLAAGGVHRNAVAITKIEDRNGNTVYEHKDNPQQVIDAKVAYAATQVLETVINGGRGATASVLQNYGINQPMAGKTGTTEYADNLWFCGYTPQIAVAVWTGYPESSKEVYVNGSSGHPSNTSCPMWANFVKSYLGDTARAEFTDPGEPDYVPNSKWDFAVNAYSRRTSDDDTNSSSSSNSSDTDSPNADNEAPAVPTDNTGTGATTGGGGTSGGGTSDAGNPGGTGGSSGGDGPSDGGGTGGGETGGGETGGGTGGDAGGGAETGGDGETPPSTP</sequence>
<reference evidence="13" key="1">
    <citation type="submission" date="2023-05" db="EMBL/GenBank/DDBJ databases">
        <title>[olsenella] sp. nov., isolated from a pig farm feces dump.</title>
        <authorList>
            <person name="Chang Y.-H."/>
        </authorList>
    </citation>
    <scope>NUCLEOTIDE SEQUENCE</scope>
    <source>
        <strain evidence="13">YH-ols2217</strain>
    </source>
</reference>
<evidence type="ECO:0000256" key="2">
    <source>
        <dbReference type="ARBA" id="ARBA00022670"/>
    </source>
</evidence>
<comment type="catalytic activity">
    <reaction evidence="7">
        <text>Preferential cleavage: (Ac)2-L-Lys-D-Ala-|-D-Ala. Also transpeptidation of peptidyl-alanyl moieties that are N-acyl substituents of D-alanine.</text>
        <dbReference type="EC" id="3.4.16.4"/>
    </reaction>
</comment>
<dbReference type="Gene3D" id="1.10.3810.10">
    <property type="entry name" value="Biosynthetic peptidoglycan transglycosylase-like"/>
    <property type="match status" value="1"/>
</dbReference>
<keyword evidence="1" id="KW-0121">Carboxypeptidase</keyword>
<dbReference type="InterPro" id="IPR001460">
    <property type="entry name" value="PCN-bd_Tpept"/>
</dbReference>
<protein>
    <submittedName>
        <fullName evidence="13">PBP1A family penicillin-binding protein</fullName>
    </submittedName>
</protein>
<keyword evidence="4" id="KW-0808">Transferase</keyword>
<comment type="caution">
    <text evidence="13">The sequence shown here is derived from an EMBL/GenBank/DDBJ whole genome shotgun (WGS) entry which is preliminary data.</text>
</comment>
<name>A0ABT6ZNA1_9ACTN</name>
<dbReference type="Pfam" id="PF00905">
    <property type="entry name" value="Transpeptidase"/>
    <property type="match status" value="1"/>
</dbReference>
<evidence type="ECO:0000313" key="13">
    <source>
        <dbReference type="EMBL" id="MDJ1129988.1"/>
    </source>
</evidence>
<evidence type="ECO:0000256" key="6">
    <source>
        <dbReference type="ARBA" id="ARBA00023268"/>
    </source>
</evidence>
<feature type="domain" description="Penicillin-binding protein transpeptidase" evidence="11">
    <location>
        <begin position="339"/>
        <end position="582"/>
    </location>
</feature>
<evidence type="ECO:0000256" key="4">
    <source>
        <dbReference type="ARBA" id="ARBA00022679"/>
    </source>
</evidence>
<proteinExistence type="predicted"/>
<keyword evidence="6" id="KW-0511">Multifunctional enzyme</keyword>
<dbReference type="SUPFAM" id="SSF53955">
    <property type="entry name" value="Lysozyme-like"/>
    <property type="match status" value="1"/>
</dbReference>
<organism evidence="13 14">
    <name type="scientific">Kribbibacterium absianum</name>
    <dbReference type="NCBI Taxonomy" id="3044210"/>
    <lineage>
        <taxon>Bacteria</taxon>
        <taxon>Bacillati</taxon>
        <taxon>Actinomycetota</taxon>
        <taxon>Coriobacteriia</taxon>
        <taxon>Coriobacteriales</taxon>
        <taxon>Kribbibacteriaceae</taxon>
        <taxon>Kribbibacterium</taxon>
    </lineage>
</organism>
<dbReference type="InterPro" id="IPR050396">
    <property type="entry name" value="Glycosyltr_51/Transpeptidase"/>
</dbReference>
<evidence type="ECO:0000256" key="1">
    <source>
        <dbReference type="ARBA" id="ARBA00022645"/>
    </source>
</evidence>
<dbReference type="Pfam" id="PF00912">
    <property type="entry name" value="Transgly"/>
    <property type="match status" value="1"/>
</dbReference>
<evidence type="ECO:0000259" key="11">
    <source>
        <dbReference type="Pfam" id="PF00905"/>
    </source>
</evidence>
<keyword evidence="5" id="KW-0378">Hydrolase</keyword>
<dbReference type="Proteomes" id="UP001431693">
    <property type="component" value="Unassembled WGS sequence"/>
</dbReference>
<dbReference type="SUPFAM" id="SSF56601">
    <property type="entry name" value="beta-lactamase/transpeptidase-like"/>
    <property type="match status" value="1"/>
</dbReference>
<feature type="region of interest" description="Disordered" evidence="9">
    <location>
        <begin position="650"/>
        <end position="759"/>
    </location>
</feature>
<dbReference type="NCBIfam" id="TIGR02074">
    <property type="entry name" value="PBP_1a_fam"/>
    <property type="match status" value="1"/>
</dbReference>
<keyword evidence="10" id="KW-1133">Transmembrane helix</keyword>
<evidence type="ECO:0000313" key="14">
    <source>
        <dbReference type="Proteomes" id="UP001431693"/>
    </source>
</evidence>
<dbReference type="EMBL" id="JASJEX010000003">
    <property type="protein sequence ID" value="MDJ1129988.1"/>
    <property type="molecule type" value="Genomic_DNA"/>
</dbReference>
<feature type="compositionally biased region" description="Gly residues" evidence="9">
    <location>
        <begin position="688"/>
        <end position="752"/>
    </location>
</feature>
<evidence type="ECO:0000256" key="5">
    <source>
        <dbReference type="ARBA" id="ARBA00022801"/>
    </source>
</evidence>
<dbReference type="InterPro" id="IPR012338">
    <property type="entry name" value="Beta-lactam/transpept-like"/>
</dbReference>
<evidence type="ECO:0000256" key="9">
    <source>
        <dbReference type="SAM" id="MobiDB-lite"/>
    </source>
</evidence>
<dbReference type="InterPro" id="IPR001264">
    <property type="entry name" value="Glyco_trans_51"/>
</dbReference>
<keyword evidence="10" id="KW-0472">Membrane</keyword>
<dbReference type="InterPro" id="IPR023346">
    <property type="entry name" value="Lysozyme-like_dom_sf"/>
</dbReference>
<feature type="compositionally biased region" description="Low complexity" evidence="9">
    <location>
        <begin position="657"/>
        <end position="669"/>
    </location>
</feature>
<dbReference type="Gene3D" id="3.40.710.10">
    <property type="entry name" value="DD-peptidase/beta-lactamase superfamily"/>
    <property type="match status" value="1"/>
</dbReference>
<evidence type="ECO:0000256" key="3">
    <source>
        <dbReference type="ARBA" id="ARBA00022676"/>
    </source>
</evidence>
<dbReference type="PANTHER" id="PTHR32282">
    <property type="entry name" value="BINDING PROTEIN TRANSPEPTIDASE, PUTATIVE-RELATED"/>
    <property type="match status" value="1"/>
</dbReference>
<keyword evidence="10" id="KW-0812">Transmembrane</keyword>
<dbReference type="PANTHER" id="PTHR32282:SF33">
    <property type="entry name" value="PEPTIDOGLYCAN GLYCOSYLTRANSFERASE"/>
    <property type="match status" value="1"/>
</dbReference>
<comment type="catalytic activity">
    <reaction evidence="8">
        <text>[GlcNAc-(1-&gt;4)-Mur2Ac(oyl-L-Ala-gamma-D-Glu-L-Lys-D-Ala-D-Ala)](n)-di-trans,octa-cis-undecaprenyl diphosphate + beta-D-GlcNAc-(1-&gt;4)-Mur2Ac(oyl-L-Ala-gamma-D-Glu-L-Lys-D-Ala-D-Ala)-di-trans,octa-cis-undecaprenyl diphosphate = [GlcNAc-(1-&gt;4)-Mur2Ac(oyl-L-Ala-gamma-D-Glu-L-Lys-D-Ala-D-Ala)](n+1)-di-trans,octa-cis-undecaprenyl diphosphate + di-trans,octa-cis-undecaprenyl diphosphate + H(+)</text>
        <dbReference type="Rhea" id="RHEA:23708"/>
        <dbReference type="Rhea" id="RHEA-COMP:9602"/>
        <dbReference type="Rhea" id="RHEA-COMP:9603"/>
        <dbReference type="ChEBI" id="CHEBI:15378"/>
        <dbReference type="ChEBI" id="CHEBI:58405"/>
        <dbReference type="ChEBI" id="CHEBI:60033"/>
        <dbReference type="ChEBI" id="CHEBI:78435"/>
        <dbReference type="EC" id="2.4.99.28"/>
    </reaction>
</comment>
<evidence type="ECO:0000259" key="12">
    <source>
        <dbReference type="Pfam" id="PF00912"/>
    </source>
</evidence>
<dbReference type="InterPro" id="IPR036950">
    <property type="entry name" value="PBP_transglycosylase"/>
</dbReference>